<dbReference type="EMBL" id="QANS01000002">
    <property type="protein sequence ID" value="PTU31886.1"/>
    <property type="molecule type" value="Genomic_DNA"/>
</dbReference>
<reference evidence="2 3" key="1">
    <citation type="submission" date="2018-04" db="EMBL/GenBank/DDBJ databases">
        <title>Novel species isolated from glacier.</title>
        <authorList>
            <person name="Liu Q."/>
            <person name="Xin Y.-H."/>
        </authorList>
    </citation>
    <scope>NUCLEOTIDE SEQUENCE [LARGE SCALE GENOMIC DNA]</scope>
    <source>
        <strain evidence="2 3">GT1R17</strain>
    </source>
</reference>
<organism evidence="2 3">
    <name type="scientific">Stenotrophobium rhamnosiphilum</name>
    <dbReference type="NCBI Taxonomy" id="2029166"/>
    <lineage>
        <taxon>Bacteria</taxon>
        <taxon>Pseudomonadati</taxon>
        <taxon>Pseudomonadota</taxon>
        <taxon>Gammaproteobacteria</taxon>
        <taxon>Nevskiales</taxon>
        <taxon>Nevskiaceae</taxon>
        <taxon>Stenotrophobium</taxon>
    </lineage>
</organism>
<dbReference type="AlphaFoldDB" id="A0A2T5MH33"/>
<dbReference type="Gene3D" id="1.20.1290.10">
    <property type="entry name" value="AhpD-like"/>
    <property type="match status" value="1"/>
</dbReference>
<dbReference type="Pfam" id="PF02627">
    <property type="entry name" value="CMD"/>
    <property type="match status" value="1"/>
</dbReference>
<dbReference type="InterPro" id="IPR029032">
    <property type="entry name" value="AhpD-like"/>
</dbReference>
<dbReference type="PANTHER" id="PTHR34846:SF11">
    <property type="entry name" value="4-CARBOXYMUCONOLACTONE DECARBOXYLASE FAMILY PROTEIN (AFU_ORTHOLOGUE AFUA_6G11590)"/>
    <property type="match status" value="1"/>
</dbReference>
<protein>
    <submittedName>
        <fullName evidence="2">Carboxymuconolactone decarboxylase family protein</fullName>
    </submittedName>
</protein>
<comment type="caution">
    <text evidence="2">The sequence shown here is derived from an EMBL/GenBank/DDBJ whole genome shotgun (WGS) entry which is preliminary data.</text>
</comment>
<dbReference type="InterPro" id="IPR003779">
    <property type="entry name" value="CMD-like"/>
</dbReference>
<keyword evidence="3" id="KW-1185">Reference proteome</keyword>
<feature type="domain" description="Carboxymuconolactone decarboxylase-like" evidence="1">
    <location>
        <begin position="57"/>
        <end position="118"/>
    </location>
</feature>
<evidence type="ECO:0000313" key="2">
    <source>
        <dbReference type="EMBL" id="PTU31886.1"/>
    </source>
</evidence>
<dbReference type="Proteomes" id="UP000244248">
    <property type="component" value="Unassembled WGS sequence"/>
</dbReference>
<dbReference type="OrthoDB" id="4704294at2"/>
<name>A0A2T5MH33_9GAMM</name>
<dbReference type="GO" id="GO:0051920">
    <property type="term" value="F:peroxiredoxin activity"/>
    <property type="evidence" value="ECO:0007669"/>
    <property type="project" value="InterPro"/>
</dbReference>
<dbReference type="RefSeq" id="WP_107939076.1">
    <property type="nucleotide sequence ID" value="NZ_QANS01000002.1"/>
</dbReference>
<dbReference type="SUPFAM" id="SSF69118">
    <property type="entry name" value="AhpD-like"/>
    <property type="match status" value="1"/>
</dbReference>
<evidence type="ECO:0000259" key="1">
    <source>
        <dbReference type="Pfam" id="PF02627"/>
    </source>
</evidence>
<dbReference type="PANTHER" id="PTHR34846">
    <property type="entry name" value="4-CARBOXYMUCONOLACTONE DECARBOXYLASE FAMILY PROTEIN (AFU_ORTHOLOGUE AFUA_6G11590)"/>
    <property type="match status" value="1"/>
</dbReference>
<gene>
    <name evidence="2" type="ORF">CJD38_04150</name>
</gene>
<evidence type="ECO:0000313" key="3">
    <source>
        <dbReference type="Proteomes" id="UP000244248"/>
    </source>
</evidence>
<proteinExistence type="predicted"/>
<accession>A0A2T5MH33</accession>
<sequence length="219" mass="24747">MNDTERIKHIPPDDWSEEIIAALGAFPAGLNFILRSRLEGEKNPRGENVLGAFARHPALAKAFLTFNAHVAVNSSLSIRVRELVILRVSWLNCSEYEYTQHLILARRAGLTDQDIELTQVARSADGVSHQDGLVLRAVDELYFDTRISDKTWPLLQQHFDVQQLMDFLFLAGCYTTLAMVLNSMGLPLESGVTPLDPETRERLYVKRNWISAGPEWNSL</sequence>